<dbReference type="InterPro" id="IPR008467">
    <property type="entry name" value="Dynein1_light_intermed_chain"/>
</dbReference>
<dbReference type="STRING" id="1806994.A0A507BZM3"/>
<proteinExistence type="inferred from homology"/>
<sequence length="503" mass="55036">MAKVHHNTHQSQSTSSIIPDDSLWSSILSSTLASKSIPSRNILLVGDAQSGKTTIVQHLRQDASQSRHAEHVDENAELALSYTFFDVKDEDEVAARVGIYQLATHAAYGSLIKFGLTASTLDDSLIVLVLDWTRPWSFVETLLTWLGKLEDEIEELTYNDPDLLANLREKVETSVRSYTEPGEVTSSQHNVLLPLGPGSLARNLGVPIVVVCNKADVMTKLERDYKEESFDYIQQTLRTICLKYGASLFYVSKQRPETLSNLRSYILYQLESQPKTPSTTATSSFPVKAQVVERDVIFIPSGWDSWGKIKTIKESFDCSGIAGLSNADSITDGEGVARKMYEDVIKRPHSDIVLTINTAVEAEDEQVFLERLSDQLGMSINSSALPPSGLSADPPSPRRLLPKQPSNSGNGGMGSESLDDVSVRLSKLAKRPEKTALGRRKSSEQSETTGANLRVPASVSDLVNTTSGPMGASQNEVLATFFQNLLNKKSTGPSSSTLHPPKH</sequence>
<dbReference type="GO" id="GO:0005524">
    <property type="term" value="F:ATP binding"/>
    <property type="evidence" value="ECO:0007669"/>
    <property type="project" value="UniProtKB-KW"/>
</dbReference>
<keyword evidence="13" id="KW-1185">Reference proteome</keyword>
<reference evidence="12 13" key="1">
    <citation type="journal article" date="2019" name="Sci. Rep.">
        <title>Comparative genomics of chytrid fungi reveal insights into the obligate biotrophic and pathogenic lifestyle of Synchytrium endobioticum.</title>
        <authorList>
            <person name="van de Vossenberg B.T.L.H."/>
            <person name="Warris S."/>
            <person name="Nguyen H.D.T."/>
            <person name="van Gent-Pelzer M.P.E."/>
            <person name="Joly D.L."/>
            <person name="van de Geest H.C."/>
            <person name="Bonants P.J.M."/>
            <person name="Smith D.S."/>
            <person name="Levesque C.A."/>
            <person name="van der Lee T.A.J."/>
        </authorList>
    </citation>
    <scope>NUCLEOTIDE SEQUENCE [LARGE SCALE GENOMIC DNA]</scope>
    <source>
        <strain evidence="12 13">JEL517</strain>
    </source>
</reference>
<keyword evidence="3" id="KW-0813">Transport</keyword>
<evidence type="ECO:0000256" key="4">
    <source>
        <dbReference type="ARBA" id="ARBA00022490"/>
    </source>
</evidence>
<dbReference type="GO" id="GO:0045504">
    <property type="term" value="F:dynein heavy chain binding"/>
    <property type="evidence" value="ECO:0007669"/>
    <property type="project" value="TreeGrafter"/>
</dbReference>
<dbReference type="GeneID" id="42005753"/>
<dbReference type="OrthoDB" id="27603at2759"/>
<dbReference type="InterPro" id="IPR022780">
    <property type="entry name" value="Dynein_light_int_chain"/>
</dbReference>
<evidence type="ECO:0000256" key="8">
    <source>
        <dbReference type="ARBA" id="ARBA00023017"/>
    </source>
</evidence>
<name>A0A507BZM3_9FUNG</name>
<evidence type="ECO:0000313" key="13">
    <source>
        <dbReference type="Proteomes" id="UP000319731"/>
    </source>
</evidence>
<dbReference type="GO" id="GO:0035974">
    <property type="term" value="C:meiotic spindle pole body"/>
    <property type="evidence" value="ECO:0007669"/>
    <property type="project" value="TreeGrafter"/>
</dbReference>
<protein>
    <recommendedName>
        <fullName evidence="14">Dynein light intermediate chain</fullName>
    </recommendedName>
</protein>
<evidence type="ECO:0000313" key="12">
    <source>
        <dbReference type="EMBL" id="TPX32319.1"/>
    </source>
</evidence>
<dbReference type="PANTHER" id="PTHR12688:SF0">
    <property type="entry name" value="DYNEIN LIGHT INTERMEDIATE CHAIN"/>
    <property type="match status" value="1"/>
</dbReference>
<keyword evidence="10" id="KW-0206">Cytoskeleton</keyword>
<evidence type="ECO:0000256" key="1">
    <source>
        <dbReference type="ARBA" id="ARBA00004245"/>
    </source>
</evidence>
<gene>
    <name evidence="12" type="ORF">SmJEL517_g04528</name>
</gene>
<evidence type="ECO:0000256" key="3">
    <source>
        <dbReference type="ARBA" id="ARBA00022448"/>
    </source>
</evidence>
<evidence type="ECO:0008006" key="14">
    <source>
        <dbReference type="Google" id="ProtNLM"/>
    </source>
</evidence>
<accession>A0A507BZM3</accession>
<keyword evidence="5" id="KW-0493">Microtubule</keyword>
<dbReference type="GO" id="GO:0000226">
    <property type="term" value="P:microtubule cytoskeleton organization"/>
    <property type="evidence" value="ECO:0007669"/>
    <property type="project" value="TreeGrafter"/>
</dbReference>
<dbReference type="RefSeq" id="XP_031023544.1">
    <property type="nucleotide sequence ID" value="XM_031170456.1"/>
</dbReference>
<dbReference type="Pfam" id="PF05783">
    <property type="entry name" value="DLIC"/>
    <property type="match status" value="2"/>
</dbReference>
<keyword evidence="4" id="KW-0963">Cytoplasm</keyword>
<evidence type="ECO:0000256" key="9">
    <source>
        <dbReference type="ARBA" id="ARBA00023175"/>
    </source>
</evidence>
<evidence type="ECO:0000256" key="6">
    <source>
        <dbReference type="ARBA" id="ARBA00022741"/>
    </source>
</evidence>
<organism evidence="12 13">
    <name type="scientific">Synchytrium microbalum</name>
    <dbReference type="NCBI Taxonomy" id="1806994"/>
    <lineage>
        <taxon>Eukaryota</taxon>
        <taxon>Fungi</taxon>
        <taxon>Fungi incertae sedis</taxon>
        <taxon>Chytridiomycota</taxon>
        <taxon>Chytridiomycota incertae sedis</taxon>
        <taxon>Chytridiomycetes</taxon>
        <taxon>Synchytriales</taxon>
        <taxon>Synchytriaceae</taxon>
        <taxon>Synchytrium</taxon>
    </lineage>
</organism>
<dbReference type="InterPro" id="IPR027417">
    <property type="entry name" value="P-loop_NTPase"/>
</dbReference>
<keyword evidence="6" id="KW-0547">Nucleotide-binding</keyword>
<dbReference type="AlphaFoldDB" id="A0A507BZM3"/>
<keyword evidence="9" id="KW-0505">Motor protein</keyword>
<feature type="region of interest" description="Disordered" evidence="11">
    <location>
        <begin position="380"/>
        <end position="455"/>
    </location>
</feature>
<evidence type="ECO:0000256" key="5">
    <source>
        <dbReference type="ARBA" id="ARBA00022701"/>
    </source>
</evidence>
<evidence type="ECO:0000256" key="2">
    <source>
        <dbReference type="ARBA" id="ARBA00006831"/>
    </source>
</evidence>
<dbReference type="Proteomes" id="UP000319731">
    <property type="component" value="Unassembled WGS sequence"/>
</dbReference>
<comment type="similarity">
    <text evidence="2">Belongs to the dynein light intermediate chain family.</text>
</comment>
<dbReference type="GO" id="GO:0005874">
    <property type="term" value="C:microtubule"/>
    <property type="evidence" value="ECO:0007669"/>
    <property type="project" value="UniProtKB-KW"/>
</dbReference>
<evidence type="ECO:0000256" key="7">
    <source>
        <dbReference type="ARBA" id="ARBA00022840"/>
    </source>
</evidence>
<keyword evidence="8" id="KW-0243">Dynein</keyword>
<keyword evidence="7" id="KW-0067">ATP-binding</keyword>
<dbReference type="SUPFAM" id="SSF52540">
    <property type="entry name" value="P-loop containing nucleoside triphosphate hydrolases"/>
    <property type="match status" value="1"/>
</dbReference>
<evidence type="ECO:0000256" key="10">
    <source>
        <dbReference type="ARBA" id="ARBA00023212"/>
    </source>
</evidence>
<feature type="compositionally biased region" description="Basic and acidic residues" evidence="11">
    <location>
        <begin position="430"/>
        <end position="444"/>
    </location>
</feature>
<dbReference type="GO" id="GO:0007018">
    <property type="term" value="P:microtubule-based movement"/>
    <property type="evidence" value="ECO:0007669"/>
    <property type="project" value="InterPro"/>
</dbReference>
<dbReference type="EMBL" id="QEAO01000031">
    <property type="protein sequence ID" value="TPX32319.1"/>
    <property type="molecule type" value="Genomic_DNA"/>
</dbReference>
<evidence type="ECO:0000256" key="11">
    <source>
        <dbReference type="SAM" id="MobiDB-lite"/>
    </source>
</evidence>
<comment type="caution">
    <text evidence="12">The sequence shown here is derived from an EMBL/GenBank/DDBJ whole genome shotgun (WGS) entry which is preliminary data.</text>
</comment>
<dbReference type="GO" id="GO:0005868">
    <property type="term" value="C:cytoplasmic dynein complex"/>
    <property type="evidence" value="ECO:0007669"/>
    <property type="project" value="InterPro"/>
</dbReference>
<dbReference type="PANTHER" id="PTHR12688">
    <property type="entry name" value="DYNEIN LIGHT INTERMEDIATE CHAIN"/>
    <property type="match status" value="1"/>
</dbReference>
<dbReference type="Gene3D" id="3.40.50.300">
    <property type="entry name" value="P-loop containing nucleotide triphosphate hydrolases"/>
    <property type="match status" value="1"/>
</dbReference>
<comment type="subcellular location">
    <subcellularLocation>
        <location evidence="1">Cytoplasm</location>
        <location evidence="1">Cytoskeleton</location>
    </subcellularLocation>
</comment>